<keyword evidence="4" id="KW-0812">Transmembrane</keyword>
<dbReference type="InterPro" id="IPR032675">
    <property type="entry name" value="LRR_dom_sf"/>
</dbReference>
<evidence type="ECO:0000313" key="6">
    <source>
        <dbReference type="EMBL" id="KAH0860588.1"/>
    </source>
</evidence>
<protein>
    <recommendedName>
        <fullName evidence="5">TIR domain-containing protein</fullName>
    </recommendedName>
</protein>
<keyword evidence="7" id="KW-1185">Reference proteome</keyword>
<feature type="region of interest" description="Disordered" evidence="3">
    <location>
        <begin position="184"/>
        <end position="208"/>
    </location>
</feature>
<dbReference type="Pfam" id="PF20160">
    <property type="entry name" value="C-JID"/>
    <property type="match status" value="2"/>
</dbReference>
<keyword evidence="4" id="KW-0472">Membrane</keyword>
<organism evidence="6 7">
    <name type="scientific">Brassica napus</name>
    <name type="common">Rape</name>
    <dbReference type="NCBI Taxonomy" id="3708"/>
    <lineage>
        <taxon>Eukaryota</taxon>
        <taxon>Viridiplantae</taxon>
        <taxon>Streptophyta</taxon>
        <taxon>Embryophyta</taxon>
        <taxon>Tracheophyta</taxon>
        <taxon>Spermatophyta</taxon>
        <taxon>Magnoliopsida</taxon>
        <taxon>eudicotyledons</taxon>
        <taxon>Gunneridae</taxon>
        <taxon>Pentapetalae</taxon>
        <taxon>rosids</taxon>
        <taxon>malvids</taxon>
        <taxon>Brassicales</taxon>
        <taxon>Brassicaceae</taxon>
        <taxon>Brassiceae</taxon>
        <taxon>Brassica</taxon>
    </lineage>
</organism>
<dbReference type="InterPro" id="IPR045344">
    <property type="entry name" value="C-JID"/>
</dbReference>
<dbReference type="SUPFAM" id="SSF52540">
    <property type="entry name" value="P-loop containing nucleoside triphosphate hydrolases"/>
    <property type="match status" value="1"/>
</dbReference>
<dbReference type="InterPro" id="IPR000157">
    <property type="entry name" value="TIR_dom"/>
</dbReference>
<feature type="transmembrane region" description="Helical" evidence="4">
    <location>
        <begin position="1597"/>
        <end position="1621"/>
    </location>
</feature>
<reference evidence="6 7" key="1">
    <citation type="submission" date="2021-05" db="EMBL/GenBank/DDBJ databases">
        <title>Genome Assembly of Synthetic Allotetraploid Brassica napus Reveals Homoeologous Exchanges between Subgenomes.</title>
        <authorList>
            <person name="Davis J.T."/>
        </authorList>
    </citation>
    <scope>NUCLEOTIDE SEQUENCE [LARGE SCALE GENOMIC DNA]</scope>
    <source>
        <strain evidence="7">cv. Da-Ae</strain>
        <tissue evidence="6">Seedling</tissue>
    </source>
</reference>
<evidence type="ECO:0000313" key="7">
    <source>
        <dbReference type="Proteomes" id="UP000824890"/>
    </source>
</evidence>
<dbReference type="Gene3D" id="1.10.8.430">
    <property type="entry name" value="Helical domain of apoptotic protease-activating factors"/>
    <property type="match status" value="1"/>
</dbReference>
<dbReference type="InterPro" id="IPR044974">
    <property type="entry name" value="Disease_R_plants"/>
</dbReference>
<keyword evidence="4" id="KW-1133">Transmembrane helix</keyword>
<name>A0ABQ7XXD3_BRANA</name>
<feature type="domain" description="TIR" evidence="5">
    <location>
        <begin position="16"/>
        <end position="175"/>
    </location>
</feature>
<dbReference type="Pfam" id="PF01582">
    <property type="entry name" value="TIR"/>
    <property type="match status" value="1"/>
</dbReference>
<proteinExistence type="predicted"/>
<sequence>MVSSSSSMVKAEAETPQEQVFINFRGVELRYNFVSHLTNNLKRNGINAFIDTDEDMGKELNVLLKRIEESKIALAIFSPRYTESDWCLKELAKMKERKDQNMLEVIPIFYKVKPATVKRQMGEFGDKFRNLVRSIDKETSNKWSEALEDVPLLMGFEVDEKRLIKRVVKEVKKVLMKTLAHASPNPQKCIAPSSPPQRNQKSHESSWGIEQRLKQLEEKLSHPRYKETTRIIGVVGMPGIAYKDQLLKTKVLVVLDNVSNKEQIDVLLGERDWIAKGSKIVISTTDISLTHNLVSDIYEVPPLSDRDALQHFIHYAFDDQEDIALRLGIFSKLLKDFVHYTKGNPLALRILGRELSGKDETIWESKLAALTQHHNSPPGKNTSMMLQRVWKGTYDGLSQNQKDTLLDIACFRSLDENYVASLLDAHGPCSSDARNVDIADLVNKFMINISSGKVEMHDTLYMLSKELGQDASALDGKGRRRLWHHHTIIDVIDKNKGASKLRSILLDLSEVKRKTSFQSQAFAGMSDLRYLKIYSSKCPQECDRDNKLNFPDGLQLPLSEVRCFHWLKFPLKEVPEDFNPENLVDLKLPYSEIERDASKLRWVDLNHSRKLSILSGLGKAQSIEYLNLEGCTALTRLHENMEDMKCLVFLNLRGCTSLKSLPLIKLISLKTLILSGCSKFKAFHVISDKLEALYLDGTKVNELPVEIGVLQRLVLLNMKDCKKLKKLPCSLHDLEALEQLILSGCSKLKEFPETGGHVSSLEILLLDGTAIKDIPDIFSVRRLCLSWNVKISRLPDLISRFLRLQSLDLKHCKNLTHVPQLPPNLQCLDVRGCSSLKTIAKPLVCSVPTGQIHSKFIFTNCNELEKTAKEEIAAYAERKCQLVSSALKRCNGGCVPDIVFDTSFPGCEMPSWFCHEAIGSLVEFELPPHWDHNRLSGIVLCVVVSFKNCQDHADMTVKFTGEGSCTSITWKVGSLIEQDNEVDRVESDHVLIGYTNCLNFRKLLQCDDPRKCASTKASLEFSVTTGTGGEASFEVLRSGFSFVFEPEEIKVPPTRSEQFKEVPQDFNPLNLVDLKLPHSNIERVWENNKAAPKLKWVDLSHSRKLITLSGLGKAPNIHELNLEGCTALKMLHVVDMENMKCLVFLNRRGCTSLESLPRINLIALKILILSDCSNFKTFQLKRLPDSLVELKTLEELLLSGCSKLKEFPQNGKNLSRLEILLLDETAIEKIPTIFSVRRLCLSKNNKLTVLPDLINYCPKLQWLDLKHCENLTHVPQLPPTLQCLDVRGCSSLKTIAKPLVCSMPTEQIHSKFIFTHCKKLEQAAKEEIAVYAKQKCQLLSSALKRCNGGFAPEILFDTSFPGCEIPSWVCHDAIGSLVEFELPPHWNHNRLSGIVLCVVVSLKNSQNHANLMVKFSCEQKSGECITWKVGNLIEQDKEVDRVGLDHVFIGYTNCLDFIKLLEDQVPRKCATTKASLEFSVTTGIGEEARFEVLRSGFSFVFEPEEIKVPVPRNEDVKGKCKTNGTSSANGCLKDQPNGDESPKGHFETCIENQQITRNYAAAPEAKSPAGEATAVAPPSSEEKASGVQSGGRGGRGAYTVGFLLMSQGCVFFGLVFLWCAVDFFCGLDEHSITIPSPPPLPNFGI</sequence>
<dbReference type="SMART" id="SM00255">
    <property type="entry name" value="TIR"/>
    <property type="match status" value="1"/>
</dbReference>
<evidence type="ECO:0000256" key="3">
    <source>
        <dbReference type="SAM" id="MobiDB-lite"/>
    </source>
</evidence>
<keyword evidence="2" id="KW-0677">Repeat</keyword>
<keyword evidence="1" id="KW-0433">Leucine-rich repeat</keyword>
<evidence type="ECO:0000256" key="4">
    <source>
        <dbReference type="SAM" id="Phobius"/>
    </source>
</evidence>
<dbReference type="PANTHER" id="PTHR11017:SF424">
    <property type="entry name" value="DISEASE RESISTANCE-LIKE PROTEIN CSA1"/>
    <property type="match status" value="1"/>
</dbReference>
<dbReference type="Pfam" id="PF07725">
    <property type="entry name" value="LRR_3"/>
    <property type="match status" value="1"/>
</dbReference>
<comment type="caution">
    <text evidence="6">The sequence shown here is derived from an EMBL/GenBank/DDBJ whole genome shotgun (WGS) entry which is preliminary data.</text>
</comment>
<dbReference type="PROSITE" id="PS50104">
    <property type="entry name" value="TIR"/>
    <property type="match status" value="1"/>
</dbReference>
<dbReference type="InterPro" id="IPR042197">
    <property type="entry name" value="Apaf_helical"/>
</dbReference>
<dbReference type="Gene3D" id="3.40.50.10140">
    <property type="entry name" value="Toll/interleukin-1 receptor homology (TIR) domain"/>
    <property type="match status" value="1"/>
</dbReference>
<evidence type="ECO:0000256" key="1">
    <source>
        <dbReference type="ARBA" id="ARBA00022614"/>
    </source>
</evidence>
<accession>A0ABQ7XXD3</accession>
<dbReference type="Proteomes" id="UP000824890">
    <property type="component" value="Unassembled WGS sequence"/>
</dbReference>
<dbReference type="SUPFAM" id="SSF52058">
    <property type="entry name" value="L domain-like"/>
    <property type="match status" value="2"/>
</dbReference>
<dbReference type="InterPro" id="IPR035897">
    <property type="entry name" value="Toll_tir_struct_dom_sf"/>
</dbReference>
<dbReference type="PANTHER" id="PTHR11017">
    <property type="entry name" value="LEUCINE-RICH REPEAT-CONTAINING PROTEIN"/>
    <property type="match status" value="1"/>
</dbReference>
<evidence type="ECO:0000256" key="2">
    <source>
        <dbReference type="ARBA" id="ARBA00022737"/>
    </source>
</evidence>
<dbReference type="InterPro" id="IPR011713">
    <property type="entry name" value="Leu-rich_rpt_3"/>
</dbReference>
<dbReference type="SUPFAM" id="SSF52200">
    <property type="entry name" value="Toll/Interleukin receptor TIR domain"/>
    <property type="match status" value="1"/>
</dbReference>
<feature type="region of interest" description="Disordered" evidence="3">
    <location>
        <begin position="1562"/>
        <end position="1592"/>
    </location>
</feature>
<dbReference type="PRINTS" id="PR00364">
    <property type="entry name" value="DISEASERSIST"/>
</dbReference>
<dbReference type="InterPro" id="IPR027417">
    <property type="entry name" value="P-loop_NTPase"/>
</dbReference>
<evidence type="ECO:0000259" key="5">
    <source>
        <dbReference type="PROSITE" id="PS50104"/>
    </source>
</evidence>
<gene>
    <name evidence="6" type="ORF">HID58_088849</name>
</gene>
<dbReference type="EMBL" id="JAGKQM010000019">
    <property type="protein sequence ID" value="KAH0860588.1"/>
    <property type="molecule type" value="Genomic_DNA"/>
</dbReference>
<dbReference type="Gene3D" id="3.80.10.10">
    <property type="entry name" value="Ribonuclease Inhibitor"/>
    <property type="match status" value="4"/>
</dbReference>